<evidence type="ECO:0000256" key="1">
    <source>
        <dbReference type="SAM" id="MobiDB-lite"/>
    </source>
</evidence>
<feature type="region of interest" description="Disordered" evidence="1">
    <location>
        <begin position="14"/>
        <end position="36"/>
    </location>
</feature>
<evidence type="ECO:0000313" key="2">
    <source>
        <dbReference type="EMBL" id="CAD9333065.1"/>
    </source>
</evidence>
<protein>
    <submittedName>
        <fullName evidence="2">Uncharacterized protein</fullName>
    </submittedName>
</protein>
<dbReference type="EMBL" id="HBGO01012454">
    <property type="protein sequence ID" value="CAD9333065.1"/>
    <property type="molecule type" value="Transcribed_RNA"/>
</dbReference>
<feature type="compositionally biased region" description="Polar residues" evidence="1">
    <location>
        <begin position="161"/>
        <end position="175"/>
    </location>
</feature>
<feature type="region of interest" description="Disordered" evidence="1">
    <location>
        <begin position="149"/>
        <end position="178"/>
    </location>
</feature>
<dbReference type="AlphaFoldDB" id="A0A7S1ZAS3"/>
<name>A0A7S1ZAS3_TRICV</name>
<accession>A0A7S1ZAS3</accession>
<reference evidence="2" key="1">
    <citation type="submission" date="2021-01" db="EMBL/GenBank/DDBJ databases">
        <authorList>
            <person name="Corre E."/>
            <person name="Pelletier E."/>
            <person name="Niang G."/>
            <person name="Scheremetjew M."/>
            <person name="Finn R."/>
            <person name="Kale V."/>
            <person name="Holt S."/>
            <person name="Cochrane G."/>
            <person name="Meng A."/>
            <person name="Brown T."/>
            <person name="Cohen L."/>
        </authorList>
    </citation>
    <scope>NUCLEOTIDE SEQUENCE</scope>
    <source>
        <strain evidence="2">Grunow 1884</strain>
    </source>
</reference>
<proteinExistence type="predicted"/>
<sequence length="237" mass="26899">MTIKIEREAVLYILDGESSSQPQSPPLPDPESHDEEAEIVVYRPKEEAAVTAPSTAPCLFRPPTCDDFFSSTPDLVDSDVESDVSSDIGDAYSTRGVTFAFPLVTEVRSRPRTPRHDLRSLFYTHEETQEFRREYRRERELLAQLEAEAEALSREAPSSPPQEKSSRPASPTSWSPAKRARRISRVVIQHEDTFETFFNDNSLLKKESPSLPAPTIMDTSDDFFDNDSFWSGSITWY</sequence>
<gene>
    <name evidence="2" type="ORF">OSIN01602_LOCUS6923</name>
</gene>
<organism evidence="2">
    <name type="scientific">Trieres chinensis</name>
    <name type="common">Marine centric diatom</name>
    <name type="synonym">Odontella sinensis</name>
    <dbReference type="NCBI Taxonomy" id="1514140"/>
    <lineage>
        <taxon>Eukaryota</taxon>
        <taxon>Sar</taxon>
        <taxon>Stramenopiles</taxon>
        <taxon>Ochrophyta</taxon>
        <taxon>Bacillariophyta</taxon>
        <taxon>Mediophyceae</taxon>
        <taxon>Biddulphiophycidae</taxon>
        <taxon>Eupodiscales</taxon>
        <taxon>Parodontellaceae</taxon>
        <taxon>Trieres</taxon>
    </lineage>
</organism>